<dbReference type="SUPFAM" id="SSF57535">
    <property type="entry name" value="Complement control module/SCR domain"/>
    <property type="match status" value="1"/>
</dbReference>
<dbReference type="InterPro" id="IPR001254">
    <property type="entry name" value="Trypsin_dom"/>
</dbReference>
<evidence type="ECO:0000256" key="4">
    <source>
        <dbReference type="SAM" id="MobiDB-lite"/>
    </source>
</evidence>
<feature type="disulfide bond" evidence="3">
    <location>
        <begin position="270"/>
        <end position="297"/>
    </location>
</feature>
<feature type="domain" description="Sushi" evidence="7">
    <location>
        <begin position="311"/>
        <end position="369"/>
    </location>
</feature>
<evidence type="ECO:0000259" key="7">
    <source>
        <dbReference type="PROSITE" id="PS50923"/>
    </source>
</evidence>
<dbReference type="PROSITE" id="PS50068">
    <property type="entry name" value="LDLRA_2"/>
    <property type="match status" value="4"/>
</dbReference>
<accession>A0A8I6RAI9</accession>
<proteinExistence type="predicted"/>
<dbReference type="AlphaFoldDB" id="A0A8I6RAI9"/>
<dbReference type="Pfam" id="PF00089">
    <property type="entry name" value="Trypsin"/>
    <property type="match status" value="1"/>
</dbReference>
<dbReference type="EnsemblMetazoa" id="XM_014385383.2">
    <property type="protein sequence ID" value="XP_014240869.1"/>
    <property type="gene ID" value="LOC106661766"/>
</dbReference>
<feature type="disulfide bond" evidence="2">
    <location>
        <begin position="133"/>
        <end position="151"/>
    </location>
</feature>
<dbReference type="RefSeq" id="XP_014240869.1">
    <property type="nucleotide sequence ID" value="XM_014385383.2"/>
</dbReference>
<evidence type="ECO:0000256" key="3">
    <source>
        <dbReference type="PROSITE-ProRule" id="PRU00302"/>
    </source>
</evidence>
<dbReference type="GO" id="GO:0006508">
    <property type="term" value="P:proteolysis"/>
    <property type="evidence" value="ECO:0007669"/>
    <property type="project" value="InterPro"/>
</dbReference>
<dbReference type="InterPro" id="IPR018114">
    <property type="entry name" value="TRYPSIN_HIS"/>
</dbReference>
<dbReference type="OrthoDB" id="2019384at2759"/>
<dbReference type="PANTHER" id="PTHR24252">
    <property type="entry name" value="ACROSIN-RELATED"/>
    <property type="match status" value="1"/>
</dbReference>
<dbReference type="SMART" id="SM00032">
    <property type="entry name" value="CCP"/>
    <property type="match status" value="1"/>
</dbReference>
<dbReference type="SMART" id="SM00020">
    <property type="entry name" value="Tryp_SPc"/>
    <property type="match status" value="1"/>
</dbReference>
<dbReference type="InterPro" id="IPR023415">
    <property type="entry name" value="LDLR_class-A_CS"/>
</dbReference>
<feature type="disulfide bond" evidence="2">
    <location>
        <begin position="174"/>
        <end position="192"/>
    </location>
</feature>
<dbReference type="OMA" id="GHIECPG"/>
<feature type="signal peptide" evidence="5">
    <location>
        <begin position="1"/>
        <end position="22"/>
    </location>
</feature>
<dbReference type="Proteomes" id="UP000494040">
    <property type="component" value="Unassembled WGS sequence"/>
</dbReference>
<dbReference type="GO" id="GO:0004252">
    <property type="term" value="F:serine-type endopeptidase activity"/>
    <property type="evidence" value="ECO:0007669"/>
    <property type="project" value="InterPro"/>
</dbReference>
<evidence type="ECO:0000256" key="1">
    <source>
        <dbReference type="ARBA" id="ARBA00023157"/>
    </source>
</evidence>
<evidence type="ECO:0000313" key="9">
    <source>
        <dbReference type="Proteomes" id="UP000494040"/>
    </source>
</evidence>
<sequence>MRRTILDLIYLTSFLCLSNCASNSIFNREKRQSWQCRSDQFKCNNGQCIRQFEVCDGKKNCGDGSDETQAICTKLGIICPTFAFRCTYGACVNSNVKCDGKQDCADNSDELLPECLQYQPIRPTKCSNRQFECISGQCISEYSVCDGNRDCEDSSDETITQCVNIRCPQFSFQCAYGACINKNKTCDNTYDCSDGSDEDDELCKAKRPRPTRTKPPSHHFPTTSGGCLLPEKPDDGRYIVQGCSKDDVTPKCREVPGTLVPETAVLTYSCNKGFVLPDNVKNIFCLSGSWEPEPPNCDKLCKPLVSESMILRCFFKGDEVPCSQENRPGTKVRPKCKPSYHLRNPELSFAETQCLPDGTWEKILFKCDADCGKPSHQVSQTLISYGQETKVGDYPWHAGLYRIENKVYTLFCGGTIISPLAVLTAAHCIYDEQLKRVKNPKSIYITVGKYRRNWSLKDAYEQKIPVKDIIPQRAYRGKSNSYEQDIAVIELMFSIKISSVILPVCIDWVGERPFGNGALGTVVGWGLDESRVGTEVLMAAKLPFYDWETCTKKSPPEFLRYLTYDKFCAGYNNGTSVQQGDSGGGLTFVRNGNHFIYGIVSLKQKNQNTFAAFTNVTEHLTWLNNVLKAVNAVHVN</sequence>
<evidence type="ECO:0000256" key="2">
    <source>
        <dbReference type="PROSITE-ProRule" id="PRU00124"/>
    </source>
</evidence>
<feature type="region of interest" description="Disordered" evidence="4">
    <location>
        <begin position="203"/>
        <end position="222"/>
    </location>
</feature>
<dbReference type="PANTHER" id="PTHR24252:SF7">
    <property type="entry name" value="HYALIN"/>
    <property type="match status" value="1"/>
</dbReference>
<dbReference type="Gene3D" id="4.10.400.10">
    <property type="entry name" value="Low-density Lipoprotein Receptor"/>
    <property type="match status" value="4"/>
</dbReference>
<evidence type="ECO:0000259" key="6">
    <source>
        <dbReference type="PROSITE" id="PS50240"/>
    </source>
</evidence>
<dbReference type="KEGG" id="clec:106661766"/>
<keyword evidence="3" id="KW-0768">Sushi</keyword>
<dbReference type="InterPro" id="IPR043504">
    <property type="entry name" value="Peptidase_S1_PA_chymotrypsin"/>
</dbReference>
<feature type="disulfide bond" evidence="2">
    <location>
        <begin position="36"/>
        <end position="48"/>
    </location>
</feature>
<feature type="disulfide bond" evidence="2">
    <location>
        <begin position="126"/>
        <end position="138"/>
    </location>
</feature>
<evidence type="ECO:0000313" key="8">
    <source>
        <dbReference type="EnsemblMetazoa" id="XP_014240869.1"/>
    </source>
</evidence>
<dbReference type="InterPro" id="IPR009003">
    <property type="entry name" value="Peptidase_S1_PA"/>
</dbReference>
<dbReference type="SUPFAM" id="SSF50494">
    <property type="entry name" value="Trypsin-like serine proteases"/>
    <property type="match status" value="1"/>
</dbReference>
<comment type="caution">
    <text evidence="3">Lacks conserved residue(s) required for the propagation of feature annotation.</text>
</comment>
<dbReference type="InterPro" id="IPR002172">
    <property type="entry name" value="LDrepeatLR_classA_rpt"/>
</dbReference>
<feature type="chain" id="PRO_5035279620" description="Serine protease" evidence="5">
    <location>
        <begin position="23"/>
        <end position="636"/>
    </location>
</feature>
<evidence type="ECO:0008006" key="10">
    <source>
        <dbReference type="Google" id="ProtNLM"/>
    </source>
</evidence>
<keyword evidence="5" id="KW-0732">Signal</keyword>
<dbReference type="CDD" id="cd00190">
    <property type="entry name" value="Tryp_SPc"/>
    <property type="match status" value="1"/>
</dbReference>
<dbReference type="Pfam" id="PF00057">
    <property type="entry name" value="Ldl_recept_a"/>
    <property type="match status" value="4"/>
</dbReference>
<reference evidence="8" key="1">
    <citation type="submission" date="2022-01" db="UniProtKB">
        <authorList>
            <consortium name="EnsemblMetazoa"/>
        </authorList>
    </citation>
    <scope>IDENTIFICATION</scope>
</reference>
<dbReference type="PRINTS" id="PR00261">
    <property type="entry name" value="LDLRECEPTOR"/>
</dbReference>
<feature type="disulfide bond" evidence="2">
    <location>
        <begin position="43"/>
        <end position="61"/>
    </location>
</feature>
<dbReference type="InterPro" id="IPR036055">
    <property type="entry name" value="LDL_receptor-like_sf"/>
</dbReference>
<organism evidence="8 9">
    <name type="scientific">Cimex lectularius</name>
    <name type="common">Bed bug</name>
    <name type="synonym">Acanthia lectularia</name>
    <dbReference type="NCBI Taxonomy" id="79782"/>
    <lineage>
        <taxon>Eukaryota</taxon>
        <taxon>Metazoa</taxon>
        <taxon>Ecdysozoa</taxon>
        <taxon>Arthropoda</taxon>
        <taxon>Hexapoda</taxon>
        <taxon>Insecta</taxon>
        <taxon>Pterygota</taxon>
        <taxon>Neoptera</taxon>
        <taxon>Paraneoptera</taxon>
        <taxon>Hemiptera</taxon>
        <taxon>Heteroptera</taxon>
        <taxon>Panheteroptera</taxon>
        <taxon>Cimicomorpha</taxon>
        <taxon>Cimicidae</taxon>
        <taxon>Cimex</taxon>
    </lineage>
</organism>
<dbReference type="Pfam" id="PF00084">
    <property type="entry name" value="Sushi"/>
    <property type="match status" value="2"/>
</dbReference>
<keyword evidence="1 3" id="KW-1015">Disulfide bond</keyword>
<name>A0A8I6RAI9_CIMLE</name>
<feature type="compositionally biased region" description="Basic residues" evidence="4">
    <location>
        <begin position="205"/>
        <end position="217"/>
    </location>
</feature>
<dbReference type="CDD" id="cd00112">
    <property type="entry name" value="LDLa"/>
    <property type="match status" value="4"/>
</dbReference>
<dbReference type="Gene3D" id="2.10.70.10">
    <property type="entry name" value="Complement Module, domain 1"/>
    <property type="match status" value="2"/>
</dbReference>
<feature type="domain" description="Peptidase S1" evidence="6">
    <location>
        <begin position="383"/>
        <end position="628"/>
    </location>
</feature>
<protein>
    <recommendedName>
        <fullName evidence="10">Serine protease</fullName>
    </recommendedName>
</protein>
<dbReference type="PROSITE" id="PS00134">
    <property type="entry name" value="TRYPSIN_HIS"/>
    <property type="match status" value="1"/>
</dbReference>
<feature type="disulfide bond" evidence="2">
    <location>
        <begin position="79"/>
        <end position="91"/>
    </location>
</feature>
<dbReference type="FunFam" id="2.40.10.10:FF:000068">
    <property type="entry name" value="transmembrane protease serine 2"/>
    <property type="match status" value="1"/>
</dbReference>
<dbReference type="InterPro" id="IPR035976">
    <property type="entry name" value="Sushi/SCR/CCP_sf"/>
</dbReference>
<dbReference type="CDD" id="cd00033">
    <property type="entry name" value="CCP"/>
    <property type="match status" value="1"/>
</dbReference>
<feature type="disulfide bond" evidence="2">
    <location>
        <begin position="167"/>
        <end position="179"/>
    </location>
</feature>
<dbReference type="PROSITE" id="PS50240">
    <property type="entry name" value="TRYPSIN_DOM"/>
    <property type="match status" value="1"/>
</dbReference>
<dbReference type="InterPro" id="IPR000436">
    <property type="entry name" value="Sushi_SCR_CCP_dom"/>
</dbReference>
<evidence type="ECO:0000256" key="5">
    <source>
        <dbReference type="SAM" id="SignalP"/>
    </source>
</evidence>
<dbReference type="SUPFAM" id="SSF57424">
    <property type="entry name" value="LDL receptor-like module"/>
    <property type="match status" value="4"/>
</dbReference>
<dbReference type="GeneID" id="106661766"/>
<dbReference type="PROSITE" id="PS01209">
    <property type="entry name" value="LDLRA_1"/>
    <property type="match status" value="3"/>
</dbReference>
<feature type="disulfide bond" evidence="2">
    <location>
        <begin position="86"/>
        <end position="104"/>
    </location>
</feature>
<keyword evidence="9" id="KW-1185">Reference proteome</keyword>
<dbReference type="Gene3D" id="2.40.10.10">
    <property type="entry name" value="Trypsin-like serine proteases"/>
    <property type="match status" value="1"/>
</dbReference>
<dbReference type="SMART" id="SM00192">
    <property type="entry name" value="LDLa"/>
    <property type="match status" value="4"/>
</dbReference>
<dbReference type="PROSITE" id="PS50923">
    <property type="entry name" value="SUSHI"/>
    <property type="match status" value="2"/>
</dbReference>
<feature type="domain" description="Sushi" evidence="7">
    <location>
        <begin position="250"/>
        <end position="299"/>
    </location>
</feature>